<name>A0ACB9C778_ARCLA</name>
<reference evidence="1 2" key="2">
    <citation type="journal article" date="2022" name="Mol. Ecol. Resour.">
        <title>The genomes of chicory, endive, great burdock and yacon provide insights into Asteraceae paleo-polyploidization history and plant inulin production.</title>
        <authorList>
            <person name="Fan W."/>
            <person name="Wang S."/>
            <person name="Wang H."/>
            <person name="Wang A."/>
            <person name="Jiang F."/>
            <person name="Liu H."/>
            <person name="Zhao H."/>
            <person name="Xu D."/>
            <person name="Zhang Y."/>
        </authorList>
    </citation>
    <scope>NUCLEOTIDE SEQUENCE [LARGE SCALE GENOMIC DNA]</scope>
    <source>
        <strain evidence="2">cv. Niubang</strain>
    </source>
</reference>
<sequence length="386" mass="42250">MVSLRMIVFLLFLTIVNHGKSVSFAPVSKSHSVVGGLLQDQGVRAAYWPSFTGYPASSIDTSYFSHIYYAFVLPSPATYELDITPYDVEKLLEFTNATGGWNPPAKTVLSIGGGGGGSLPETFSQMASREYSRASFINSTIKVARDYEFDGIDLDWELPSNESDMSNLGLLFKEWREALEDEANVTVRPRLILTSAVYYASIISFDGPPRSYPIEAISQYVDWISPMCFGYHGNWENFTGLHSALHDPYTNLSTDFGIGSWIRAGVPPKKIVMGLAAYGPTWSLQNPNANAIGAATTGTGPGGGILVYSQVIDFNQANNATVVFDNTSVSYYSYSGDSWVSYDDVGSIEPKVRYARGRTLAGYFFWALGQDPAWVITSAASQAWVN</sequence>
<comment type="caution">
    <text evidence="1">The sequence shown here is derived from an EMBL/GenBank/DDBJ whole genome shotgun (WGS) entry which is preliminary data.</text>
</comment>
<protein>
    <submittedName>
        <fullName evidence="1">Uncharacterized protein</fullName>
    </submittedName>
</protein>
<proteinExistence type="predicted"/>
<dbReference type="EMBL" id="CM042051">
    <property type="protein sequence ID" value="KAI3730032.1"/>
    <property type="molecule type" value="Genomic_DNA"/>
</dbReference>
<accession>A0ACB9C778</accession>
<evidence type="ECO:0000313" key="1">
    <source>
        <dbReference type="EMBL" id="KAI3730032.1"/>
    </source>
</evidence>
<reference evidence="2" key="1">
    <citation type="journal article" date="2022" name="Mol. Ecol. Resour.">
        <title>The genomes of chicory, endive, great burdock and yacon provide insights into Asteraceae palaeo-polyploidization history and plant inulin production.</title>
        <authorList>
            <person name="Fan W."/>
            <person name="Wang S."/>
            <person name="Wang H."/>
            <person name="Wang A."/>
            <person name="Jiang F."/>
            <person name="Liu H."/>
            <person name="Zhao H."/>
            <person name="Xu D."/>
            <person name="Zhang Y."/>
        </authorList>
    </citation>
    <scope>NUCLEOTIDE SEQUENCE [LARGE SCALE GENOMIC DNA]</scope>
    <source>
        <strain evidence="2">cv. Niubang</strain>
    </source>
</reference>
<keyword evidence="2" id="KW-1185">Reference proteome</keyword>
<evidence type="ECO:0000313" key="2">
    <source>
        <dbReference type="Proteomes" id="UP001055879"/>
    </source>
</evidence>
<organism evidence="1 2">
    <name type="scientific">Arctium lappa</name>
    <name type="common">Greater burdock</name>
    <name type="synonym">Lappa major</name>
    <dbReference type="NCBI Taxonomy" id="4217"/>
    <lineage>
        <taxon>Eukaryota</taxon>
        <taxon>Viridiplantae</taxon>
        <taxon>Streptophyta</taxon>
        <taxon>Embryophyta</taxon>
        <taxon>Tracheophyta</taxon>
        <taxon>Spermatophyta</taxon>
        <taxon>Magnoliopsida</taxon>
        <taxon>eudicotyledons</taxon>
        <taxon>Gunneridae</taxon>
        <taxon>Pentapetalae</taxon>
        <taxon>asterids</taxon>
        <taxon>campanulids</taxon>
        <taxon>Asterales</taxon>
        <taxon>Asteraceae</taxon>
        <taxon>Carduoideae</taxon>
        <taxon>Cardueae</taxon>
        <taxon>Arctiinae</taxon>
        <taxon>Arctium</taxon>
    </lineage>
</organism>
<gene>
    <name evidence="1" type="ORF">L6452_18708</name>
</gene>
<dbReference type="Proteomes" id="UP001055879">
    <property type="component" value="Linkage Group LG05"/>
</dbReference>